<dbReference type="Gene3D" id="2.60.40.10">
    <property type="entry name" value="Immunoglobulins"/>
    <property type="match status" value="1"/>
</dbReference>
<feature type="region of interest" description="Disordered" evidence="1">
    <location>
        <begin position="102"/>
        <end position="459"/>
    </location>
</feature>
<evidence type="ECO:0000313" key="5">
    <source>
        <dbReference type="Proteomes" id="UP000006906"/>
    </source>
</evidence>
<feature type="region of interest" description="Disordered" evidence="1">
    <location>
        <begin position="1841"/>
        <end position="1876"/>
    </location>
</feature>
<feature type="compositionally biased region" description="Polar residues" evidence="1">
    <location>
        <begin position="32"/>
        <end position="43"/>
    </location>
</feature>
<dbReference type="EMBL" id="CM008975">
    <property type="protein sequence ID" value="PNW73266.1"/>
    <property type="molecule type" value="Genomic_DNA"/>
</dbReference>
<keyword evidence="2" id="KW-1133">Transmembrane helix</keyword>
<feature type="region of interest" description="Disordered" evidence="1">
    <location>
        <begin position="1569"/>
        <end position="1603"/>
    </location>
</feature>
<sequence>MDGHSMYVGCDSRTCRRPALLPDVITRLVSTVNTGDGQPTPATGATGAQDGFQGTGHNNDCATNPDQPALIKCCMPRTRVTCAPLLPCDVAILPARLMKLAGVPEPPSPEPPSPEPPSPEPPSPAPPAPPSPEPPSPEPPSPAPPSPAPPSPEPPSPEPPSPAPPSPEPPSPAPPAPPSPEPPSPAPPSPEPPSPTPPVPPSPEPPSPAPPAPPSPEPPSPTPPAPPSPEPPSPAPPSPEPPSPAPPSPAPPSPEPPSPAPPSPAPPSPEPPSPEPPNPAPPSPEPPSPAPPAPPSPEPPSPTPPAPPSPEPPSPAPPSPEPPSPTPPAPPSPEPPSPAPPAPPSPEPPSPTPPAPPSPEPPSPEPPAPPSPEPPSPEPPVPPSPEPPSPAPPSPEPPSPAPPVPPSPEPPSPAPPVPPSPEPPSPAPPAPPSPEPPSPAPPVPPSPEPPSPDCLTGMRGVAGLTNATASVKSDAFLQACGKLPAATPTKCNSVAGTILSAGTSSNIAARAGMLCSALELCSVAVGCSALSAGSLTGALDLCSKEGIAGGAATPLAGSVQPDAGSCTSSANCTVSAGQLCQIPDAGAQQTCSCVAGRDVCFSLGTCVSYCSLNSTLSALAELNAGVTSCDPTSSSQCGVGETCTAPAAGSTCQRWSCDATSQKLVQAACTGVCVPQTLSMTAAAVSDDGRSIRITLSGFAAPLTQVLCTTVFDSASAALVGGASSLCSTSGATLTVQLAANATLKVGSSLALLSQGTALVSAASAKAVFAGSVQVAGCASCELPKPRVTGPAIITQPCETAGGASLGLGAALALPPTFDASTSTDPSGRAEWQDVRWALPPSVTDSSLQAAVARTNGLATARDRLRLSLTAAEATSLADSNSYALTVTVTSWLGASASATFLFAKASTASKPSLTVAGSTQQSFKISGGIKASADAGAVCKGRSLEWLWTAVSPASWPGLPAAGVSGQQLFVAPPVLAVHGQTIALRVFANYANDPLSEAAADVQFTAVGSAPVATLTGPSGDVTDDQPIVLNATASADPDSTPSLQRLRYTWSCRREDYPTPCFASADQGDQTATPGVWSLKAGTLTNDKLHTFTITVSKEVAAGANPLSATASISVRPRSAAVSFPRGSLKRQCGLSGCTAPHSTDRPLVLALVLESAFTAATVTWSSVEAPAVSGLIAASSATDPTRYLTVPAALLPGNRASLTISANLSLAGVTGLATTTVSLNSAPSCTLGESTSACLVPTMLNDTFPGAAVSLLAQGWADAQDDAPLLRYEFGVRTVAGGGRTTDNVQQIGGSASSTPLVGLPVGNSTLYCCVIDTAGSRTCATTVVTVKPPGADFNAAAALASVNVSALAQAGDQRTLLQAASQMSQLVAVMGGSTGGNSSSATAPTAEQQQLVAARSALLISAILSGASLDDPEQRTQAISAIAAIASSAASIVTDDSRQMFADAALKAADSLSSGSNSGGLTDLATQLCRLLGAALPTGGSSGASARGGRRSLLDTTSAAQGSLQNLLDVSRKIANALGQQAVLGGDNEAAGDSGVFVSVGALPPSTTGGNGSVGVTVTAGPATSSSAPTSSTTSPVSSRRALTSRRNLAQTTTTTATGARAALVLSGALASGTAGYGLVLSYAPSASVALQQALAASLPSTSTLRGGLATVGWTSGSSPPALDGTSSYVRLQLPAPGYDATRSGNCARYDDTSKSLAADAKPAVFESYDSATGLVTCRVAVVGSYAVLQGAKLVFASVPPTSSQQPAPPMATDAPPPPNGVDQSAQVNTSGGSKSLAAGAIAGIVVGAVAGAILIAAVALVVVRRRRGRHAVSPVAPQSVEPPGVTVIAVAAAQHPPAPQQPAGVHNWSQPQPHEQQPRQEPEQYK</sequence>
<feature type="region of interest" description="Disordered" evidence="1">
    <location>
        <begin position="32"/>
        <end position="51"/>
    </location>
</feature>
<dbReference type="Pfam" id="PF02010">
    <property type="entry name" value="REJ"/>
    <property type="match status" value="1"/>
</dbReference>
<feature type="compositionally biased region" description="Low complexity" evidence="1">
    <location>
        <begin position="1569"/>
        <end position="1588"/>
    </location>
</feature>
<evidence type="ECO:0000256" key="2">
    <source>
        <dbReference type="SAM" id="Phobius"/>
    </source>
</evidence>
<dbReference type="OrthoDB" id="540623at2759"/>
<name>A0A2K3CYA4_CHLRE</name>
<evidence type="ECO:0000256" key="1">
    <source>
        <dbReference type="SAM" id="MobiDB-lite"/>
    </source>
</evidence>
<feature type="compositionally biased region" description="Pro residues" evidence="1">
    <location>
        <begin position="1756"/>
        <end position="1769"/>
    </location>
</feature>
<dbReference type="InterPro" id="IPR002859">
    <property type="entry name" value="PKD/REJ-like"/>
</dbReference>
<feature type="region of interest" description="Disordered" evidence="1">
    <location>
        <begin position="1749"/>
        <end position="1782"/>
    </location>
</feature>
<evidence type="ECO:0000313" key="4">
    <source>
        <dbReference type="EMBL" id="PNW73266.1"/>
    </source>
</evidence>
<dbReference type="Gramene" id="PNW73266">
    <property type="protein sequence ID" value="PNW73266"/>
    <property type="gene ID" value="CHLRE_14g625600v5"/>
</dbReference>
<dbReference type="InterPro" id="IPR013783">
    <property type="entry name" value="Ig-like_fold"/>
</dbReference>
<keyword evidence="5" id="KW-1185">Reference proteome</keyword>
<protein>
    <recommendedName>
        <fullName evidence="3">PKD/REJ-like domain-containing protein</fullName>
    </recommendedName>
</protein>
<gene>
    <name evidence="4" type="ORF">CHLRE_14g625600v5</name>
</gene>
<feature type="compositionally biased region" description="Basic and acidic residues" evidence="1">
    <location>
        <begin position="1866"/>
        <end position="1876"/>
    </location>
</feature>
<proteinExistence type="predicted"/>
<dbReference type="PANTHER" id="PTHR24216">
    <property type="entry name" value="PAXILLIN-RELATED"/>
    <property type="match status" value="1"/>
</dbReference>
<feature type="compositionally biased region" description="Pro residues" evidence="1">
    <location>
        <begin position="104"/>
        <end position="452"/>
    </location>
</feature>
<dbReference type="RefSeq" id="XP_042916940.1">
    <property type="nucleotide sequence ID" value="XM_043070268.1"/>
</dbReference>
<dbReference type="KEGG" id="cre:CHLRE_14g625600v5"/>
<dbReference type="PANTHER" id="PTHR24216:SF65">
    <property type="entry name" value="PAXILLIN-LIKE PROTEIN 1"/>
    <property type="match status" value="1"/>
</dbReference>
<organism evidence="4 5">
    <name type="scientific">Chlamydomonas reinhardtii</name>
    <name type="common">Chlamydomonas smithii</name>
    <dbReference type="NCBI Taxonomy" id="3055"/>
    <lineage>
        <taxon>Eukaryota</taxon>
        <taxon>Viridiplantae</taxon>
        <taxon>Chlorophyta</taxon>
        <taxon>core chlorophytes</taxon>
        <taxon>Chlorophyceae</taxon>
        <taxon>CS clade</taxon>
        <taxon>Chlamydomonadales</taxon>
        <taxon>Chlamydomonadaceae</taxon>
        <taxon>Chlamydomonas</taxon>
    </lineage>
</organism>
<dbReference type="GeneID" id="66056277"/>
<feature type="transmembrane region" description="Helical" evidence="2">
    <location>
        <begin position="1786"/>
        <end position="1813"/>
    </location>
</feature>
<dbReference type="InParanoid" id="A0A2K3CYA4"/>
<dbReference type="Proteomes" id="UP000006906">
    <property type="component" value="Chromosome 14"/>
</dbReference>
<keyword evidence="2" id="KW-0812">Transmembrane</keyword>
<evidence type="ECO:0000259" key="3">
    <source>
        <dbReference type="Pfam" id="PF02010"/>
    </source>
</evidence>
<reference evidence="4 5" key="1">
    <citation type="journal article" date="2007" name="Science">
        <title>The Chlamydomonas genome reveals the evolution of key animal and plant functions.</title>
        <authorList>
            <person name="Merchant S.S."/>
            <person name="Prochnik S.E."/>
            <person name="Vallon O."/>
            <person name="Harris E.H."/>
            <person name="Karpowicz S.J."/>
            <person name="Witman G.B."/>
            <person name="Terry A."/>
            <person name="Salamov A."/>
            <person name="Fritz-Laylin L.K."/>
            <person name="Marechal-Drouard L."/>
            <person name="Marshall W.F."/>
            <person name="Qu L.H."/>
            <person name="Nelson D.R."/>
            <person name="Sanderfoot A.A."/>
            <person name="Spalding M.H."/>
            <person name="Kapitonov V.V."/>
            <person name="Ren Q."/>
            <person name="Ferris P."/>
            <person name="Lindquist E."/>
            <person name="Shapiro H."/>
            <person name="Lucas S.M."/>
            <person name="Grimwood J."/>
            <person name="Schmutz J."/>
            <person name="Cardol P."/>
            <person name="Cerutti H."/>
            <person name="Chanfreau G."/>
            <person name="Chen C.L."/>
            <person name="Cognat V."/>
            <person name="Croft M.T."/>
            <person name="Dent R."/>
            <person name="Dutcher S."/>
            <person name="Fernandez E."/>
            <person name="Fukuzawa H."/>
            <person name="Gonzalez-Ballester D."/>
            <person name="Gonzalez-Halphen D."/>
            <person name="Hallmann A."/>
            <person name="Hanikenne M."/>
            <person name="Hippler M."/>
            <person name="Inwood W."/>
            <person name="Jabbari K."/>
            <person name="Kalanon M."/>
            <person name="Kuras R."/>
            <person name="Lefebvre P.A."/>
            <person name="Lemaire S.D."/>
            <person name="Lobanov A.V."/>
            <person name="Lohr M."/>
            <person name="Manuell A."/>
            <person name="Meier I."/>
            <person name="Mets L."/>
            <person name="Mittag M."/>
            <person name="Mittelmeier T."/>
            <person name="Moroney J.V."/>
            <person name="Moseley J."/>
            <person name="Napoli C."/>
            <person name="Nedelcu A.M."/>
            <person name="Niyogi K."/>
            <person name="Novoselov S.V."/>
            <person name="Paulsen I.T."/>
            <person name="Pazour G."/>
            <person name="Purton S."/>
            <person name="Ral J.P."/>
            <person name="Riano-Pachon D.M."/>
            <person name="Riekhof W."/>
            <person name="Rymarquis L."/>
            <person name="Schroda M."/>
            <person name="Stern D."/>
            <person name="Umen J."/>
            <person name="Willows R."/>
            <person name="Wilson N."/>
            <person name="Zimmer S.L."/>
            <person name="Allmer J."/>
            <person name="Balk J."/>
            <person name="Bisova K."/>
            <person name="Chen C.J."/>
            <person name="Elias M."/>
            <person name="Gendler K."/>
            <person name="Hauser C."/>
            <person name="Lamb M.R."/>
            <person name="Ledford H."/>
            <person name="Long J.C."/>
            <person name="Minagawa J."/>
            <person name="Page M.D."/>
            <person name="Pan J."/>
            <person name="Pootakham W."/>
            <person name="Roje S."/>
            <person name="Rose A."/>
            <person name="Stahlberg E."/>
            <person name="Terauchi A.M."/>
            <person name="Yang P."/>
            <person name="Ball S."/>
            <person name="Bowler C."/>
            <person name="Dieckmann C.L."/>
            <person name="Gladyshev V.N."/>
            <person name="Green P."/>
            <person name="Jorgensen R."/>
            <person name="Mayfield S."/>
            <person name="Mueller-Roeber B."/>
            <person name="Rajamani S."/>
            <person name="Sayre R.T."/>
            <person name="Brokstein P."/>
            <person name="Dubchak I."/>
            <person name="Goodstein D."/>
            <person name="Hornick L."/>
            <person name="Huang Y.W."/>
            <person name="Jhaveri J."/>
            <person name="Luo Y."/>
            <person name="Martinez D."/>
            <person name="Ngau W.C."/>
            <person name="Otillar B."/>
            <person name="Poliakov A."/>
            <person name="Porter A."/>
            <person name="Szajkowski L."/>
            <person name="Werner G."/>
            <person name="Zhou K."/>
            <person name="Grigoriev I.V."/>
            <person name="Rokhsar D.S."/>
            <person name="Grossman A.R."/>
        </authorList>
    </citation>
    <scope>NUCLEOTIDE SEQUENCE [LARGE SCALE GENOMIC DNA]</scope>
    <source>
        <strain evidence="5">CC-503</strain>
    </source>
</reference>
<accession>A0A2K3CYA4</accession>
<feature type="compositionally biased region" description="Polar residues" evidence="1">
    <location>
        <begin position="1771"/>
        <end position="1782"/>
    </location>
</feature>
<keyword evidence="2" id="KW-0472">Membrane</keyword>
<feature type="domain" description="PKD/REJ-like" evidence="3">
    <location>
        <begin position="978"/>
        <end position="1367"/>
    </location>
</feature>